<dbReference type="EMBL" id="JBHSKI010000012">
    <property type="protein sequence ID" value="MFC5173887.1"/>
    <property type="molecule type" value="Genomic_DNA"/>
</dbReference>
<keyword evidence="2" id="KW-1185">Reference proteome</keyword>
<name>A0ABW0BA77_9ACTN</name>
<comment type="caution">
    <text evidence="1">The sequence shown here is derived from an EMBL/GenBank/DDBJ whole genome shotgun (WGS) entry which is preliminary data.</text>
</comment>
<organism evidence="1 2">
    <name type="scientific">Streptomyces mutomycini</name>
    <dbReference type="NCBI Taxonomy" id="284036"/>
    <lineage>
        <taxon>Bacteria</taxon>
        <taxon>Bacillati</taxon>
        <taxon>Actinomycetota</taxon>
        <taxon>Actinomycetes</taxon>
        <taxon>Kitasatosporales</taxon>
        <taxon>Streptomycetaceae</taxon>
        <taxon>Streptomyces</taxon>
    </lineage>
</organism>
<sequence>MTIFLCAACSGPLTGDVQLSEMPARPEFDGRIGPDGYRRAPSTVARGFYAFDPEPWGAPFLPTDEPVPMFPGGPSASPPDGDGFLMSGGPRNTIVLHCDDAPELHTDRDGDHSGCCGLHGWNGPNQLCSCGASVGTKISECYTAYELHLDPARVRPEVSGAAHS</sequence>
<proteinExistence type="predicted"/>
<accession>A0ABW0BA77</accession>
<evidence type="ECO:0000313" key="2">
    <source>
        <dbReference type="Proteomes" id="UP001596208"/>
    </source>
</evidence>
<evidence type="ECO:0000313" key="1">
    <source>
        <dbReference type="EMBL" id="MFC5173887.1"/>
    </source>
</evidence>
<dbReference type="RefSeq" id="WP_031094264.1">
    <property type="nucleotide sequence ID" value="NZ_JBFADZ010000033.1"/>
</dbReference>
<reference evidence="2" key="1">
    <citation type="journal article" date="2019" name="Int. J. Syst. Evol. Microbiol.">
        <title>The Global Catalogue of Microorganisms (GCM) 10K type strain sequencing project: providing services to taxonomists for standard genome sequencing and annotation.</title>
        <authorList>
            <consortium name="The Broad Institute Genomics Platform"/>
            <consortium name="The Broad Institute Genome Sequencing Center for Infectious Disease"/>
            <person name="Wu L."/>
            <person name="Ma J."/>
        </authorList>
    </citation>
    <scope>NUCLEOTIDE SEQUENCE [LARGE SCALE GENOMIC DNA]</scope>
    <source>
        <strain evidence="2">CGMCC 4.1721</strain>
    </source>
</reference>
<gene>
    <name evidence="1" type="ORF">ACFPRK_25305</name>
</gene>
<protein>
    <submittedName>
        <fullName evidence="1">Uncharacterized protein</fullName>
    </submittedName>
</protein>
<dbReference type="Proteomes" id="UP001596208">
    <property type="component" value="Unassembled WGS sequence"/>
</dbReference>